<keyword evidence="2" id="KW-0378">Hydrolase</keyword>
<dbReference type="RefSeq" id="WP_307275138.1">
    <property type="nucleotide sequence ID" value="NZ_JAUSVX010000007.1"/>
</dbReference>
<reference evidence="4 5" key="1">
    <citation type="submission" date="2023-07" db="EMBL/GenBank/DDBJ databases">
        <title>Genomic Encyclopedia of Type Strains, Phase IV (KMG-IV): sequencing the most valuable type-strain genomes for metagenomic binning, comparative biology and taxonomic classification.</title>
        <authorList>
            <person name="Goeker M."/>
        </authorList>
    </citation>
    <scope>NUCLEOTIDE SEQUENCE [LARGE SCALE GENOMIC DNA]</scope>
    <source>
        <strain evidence="4 5">DSM 19619</strain>
    </source>
</reference>
<dbReference type="PROSITE" id="PS01173">
    <property type="entry name" value="LIPASE_GDXG_HIS"/>
    <property type="match status" value="1"/>
</dbReference>
<dbReference type="SUPFAM" id="SSF53474">
    <property type="entry name" value="alpha/beta-Hydrolases"/>
    <property type="match status" value="1"/>
</dbReference>
<organism evidence="4 5">
    <name type="scientific">Labrys wisconsinensis</name>
    <dbReference type="NCBI Taxonomy" id="425677"/>
    <lineage>
        <taxon>Bacteria</taxon>
        <taxon>Pseudomonadati</taxon>
        <taxon>Pseudomonadota</taxon>
        <taxon>Alphaproteobacteria</taxon>
        <taxon>Hyphomicrobiales</taxon>
        <taxon>Xanthobacteraceae</taxon>
        <taxon>Labrys</taxon>
    </lineage>
</organism>
<dbReference type="PANTHER" id="PTHR48081:SF8">
    <property type="entry name" value="ALPHA_BETA HYDROLASE FOLD-3 DOMAIN-CONTAINING PROTEIN-RELATED"/>
    <property type="match status" value="1"/>
</dbReference>
<dbReference type="PANTHER" id="PTHR48081">
    <property type="entry name" value="AB HYDROLASE SUPERFAMILY PROTEIN C4A8.06C"/>
    <property type="match status" value="1"/>
</dbReference>
<evidence type="ECO:0000256" key="1">
    <source>
        <dbReference type="ARBA" id="ARBA00010515"/>
    </source>
</evidence>
<evidence type="ECO:0000313" key="4">
    <source>
        <dbReference type="EMBL" id="MDQ0470849.1"/>
    </source>
</evidence>
<keyword evidence="5" id="KW-1185">Reference proteome</keyword>
<evidence type="ECO:0000256" key="2">
    <source>
        <dbReference type="ARBA" id="ARBA00022801"/>
    </source>
</evidence>
<name>A0ABU0JC48_9HYPH</name>
<evidence type="ECO:0000259" key="3">
    <source>
        <dbReference type="Pfam" id="PF07859"/>
    </source>
</evidence>
<proteinExistence type="inferred from homology"/>
<dbReference type="InterPro" id="IPR050300">
    <property type="entry name" value="GDXG_lipolytic_enzyme"/>
</dbReference>
<accession>A0ABU0JC48</accession>
<sequence>MAASPLDWLNADVAQLRAGYERQRARPMPENARWLTVGAVRVLEHRVAQARAGAIVYFHGGGFIVGSPLTHADVTAQLGRATGLPLYSVDYRLAPDFVAPAPVEDGRAVIDHLLAKGATRLVLCGDSAGGAIALAVEASLPAAVRGHLAGVCSFYGAHGLLDTPSIVERGRRAEGTDAACLRRYFDLATGGTAENPYAIGALARRSSVPTYLMVGSDDPLRDDTLGLAQALAGMGRDVTLDVAPGEGHGLLHIVESSRAAADALERAARWIEGRCREP</sequence>
<dbReference type="InterPro" id="IPR029058">
    <property type="entry name" value="AB_hydrolase_fold"/>
</dbReference>
<dbReference type="EMBL" id="JAUSVX010000007">
    <property type="protein sequence ID" value="MDQ0470849.1"/>
    <property type="molecule type" value="Genomic_DNA"/>
</dbReference>
<feature type="domain" description="Alpha/beta hydrolase fold-3" evidence="3">
    <location>
        <begin position="55"/>
        <end position="250"/>
    </location>
</feature>
<comment type="similarity">
    <text evidence="1">Belongs to the 'GDXG' lipolytic enzyme family.</text>
</comment>
<protein>
    <submittedName>
        <fullName evidence="4">Acetyl esterase/lipase</fullName>
    </submittedName>
</protein>
<evidence type="ECO:0000313" key="5">
    <source>
        <dbReference type="Proteomes" id="UP001242480"/>
    </source>
</evidence>
<dbReference type="Pfam" id="PF07859">
    <property type="entry name" value="Abhydrolase_3"/>
    <property type="match status" value="1"/>
</dbReference>
<dbReference type="Gene3D" id="3.40.50.1820">
    <property type="entry name" value="alpha/beta hydrolase"/>
    <property type="match status" value="1"/>
</dbReference>
<comment type="caution">
    <text evidence="4">The sequence shown here is derived from an EMBL/GenBank/DDBJ whole genome shotgun (WGS) entry which is preliminary data.</text>
</comment>
<dbReference type="Proteomes" id="UP001242480">
    <property type="component" value="Unassembled WGS sequence"/>
</dbReference>
<dbReference type="InterPro" id="IPR013094">
    <property type="entry name" value="AB_hydrolase_3"/>
</dbReference>
<gene>
    <name evidence="4" type="ORF">QO011_003868</name>
</gene>
<dbReference type="InterPro" id="IPR002168">
    <property type="entry name" value="Lipase_GDXG_HIS_AS"/>
</dbReference>